<comment type="subcellular location">
    <subcellularLocation>
        <location evidence="1">Membrane</location>
        <topology evidence="1">Multi-pass membrane protein</topology>
    </subcellularLocation>
</comment>
<dbReference type="SUPFAM" id="SSF103473">
    <property type="entry name" value="MFS general substrate transporter"/>
    <property type="match status" value="1"/>
</dbReference>
<dbReference type="Proteomes" id="UP001345691">
    <property type="component" value="Unassembled WGS sequence"/>
</dbReference>
<organism evidence="7 8">
    <name type="scientific">Exophiala sideris</name>
    <dbReference type="NCBI Taxonomy" id="1016849"/>
    <lineage>
        <taxon>Eukaryota</taxon>
        <taxon>Fungi</taxon>
        <taxon>Dikarya</taxon>
        <taxon>Ascomycota</taxon>
        <taxon>Pezizomycotina</taxon>
        <taxon>Eurotiomycetes</taxon>
        <taxon>Chaetothyriomycetidae</taxon>
        <taxon>Chaetothyriales</taxon>
        <taxon>Herpotrichiellaceae</taxon>
        <taxon>Exophiala</taxon>
    </lineage>
</organism>
<dbReference type="Pfam" id="PF07690">
    <property type="entry name" value="MFS_1"/>
    <property type="match status" value="1"/>
</dbReference>
<reference evidence="7 8" key="1">
    <citation type="submission" date="2023-08" db="EMBL/GenBank/DDBJ databases">
        <title>Black Yeasts Isolated from many extreme environments.</title>
        <authorList>
            <person name="Coleine C."/>
            <person name="Stajich J.E."/>
            <person name="Selbmann L."/>
        </authorList>
    </citation>
    <scope>NUCLEOTIDE SEQUENCE [LARGE SCALE GENOMIC DNA]</scope>
    <source>
        <strain evidence="7 8">CCFEE 6328</strain>
    </source>
</reference>
<feature type="transmembrane region" description="Helical" evidence="6">
    <location>
        <begin position="90"/>
        <end position="110"/>
    </location>
</feature>
<evidence type="ECO:0000256" key="6">
    <source>
        <dbReference type="SAM" id="Phobius"/>
    </source>
</evidence>
<evidence type="ECO:0000256" key="4">
    <source>
        <dbReference type="ARBA" id="ARBA00022989"/>
    </source>
</evidence>
<evidence type="ECO:0000256" key="3">
    <source>
        <dbReference type="ARBA" id="ARBA00022692"/>
    </source>
</evidence>
<keyword evidence="8" id="KW-1185">Reference proteome</keyword>
<keyword evidence="2" id="KW-0813">Transport</keyword>
<comment type="caution">
    <text evidence="7">The sequence shown here is derived from an EMBL/GenBank/DDBJ whole genome shotgun (WGS) entry which is preliminary data.</text>
</comment>
<dbReference type="InterPro" id="IPR011701">
    <property type="entry name" value="MFS"/>
</dbReference>
<evidence type="ECO:0000313" key="7">
    <source>
        <dbReference type="EMBL" id="KAK5066238.1"/>
    </source>
</evidence>
<evidence type="ECO:0000256" key="5">
    <source>
        <dbReference type="ARBA" id="ARBA00023136"/>
    </source>
</evidence>
<dbReference type="PANTHER" id="PTHR43791">
    <property type="entry name" value="PERMEASE-RELATED"/>
    <property type="match status" value="1"/>
</dbReference>
<sequence>MADKIIERSEIEDLPANKEVAETHSVNLKGDIPDIDPVLEKKLLWKTDLNLIPITFMLFLCAFIDRINIGNARIQGLEKDLNMHGSDYNIALFMFFIPYILFEVPCNLLLKRVRPSIFIPTIMALWGVVTVCQGLTRSFAGLVICRVIIGALEAGFFPGCLYLISMQVPSQSYCVLQF</sequence>
<feature type="transmembrane region" description="Helical" evidence="6">
    <location>
        <begin position="116"/>
        <end position="136"/>
    </location>
</feature>
<accession>A0ABR0JJS6</accession>
<evidence type="ECO:0008006" key="9">
    <source>
        <dbReference type="Google" id="ProtNLM"/>
    </source>
</evidence>
<feature type="transmembrane region" description="Helical" evidence="6">
    <location>
        <begin position="143"/>
        <end position="164"/>
    </location>
</feature>
<proteinExistence type="predicted"/>
<keyword evidence="3 6" id="KW-0812">Transmembrane</keyword>
<evidence type="ECO:0000313" key="8">
    <source>
        <dbReference type="Proteomes" id="UP001345691"/>
    </source>
</evidence>
<dbReference type="InterPro" id="IPR036259">
    <property type="entry name" value="MFS_trans_sf"/>
</dbReference>
<keyword evidence="4 6" id="KW-1133">Transmembrane helix</keyword>
<dbReference type="Gene3D" id="1.20.1250.20">
    <property type="entry name" value="MFS general substrate transporter like domains"/>
    <property type="match status" value="1"/>
</dbReference>
<dbReference type="PANTHER" id="PTHR43791:SF52">
    <property type="entry name" value="TRANSPORTER, PUTATIVE (AFU_ORTHOLOGUE AFUA_1G11820)-RELATED"/>
    <property type="match status" value="1"/>
</dbReference>
<protein>
    <recommendedName>
        <fullName evidence="9">Major facilitator superfamily (MFS) profile domain-containing protein</fullName>
    </recommendedName>
</protein>
<evidence type="ECO:0000256" key="1">
    <source>
        <dbReference type="ARBA" id="ARBA00004141"/>
    </source>
</evidence>
<feature type="transmembrane region" description="Helical" evidence="6">
    <location>
        <begin position="51"/>
        <end position="69"/>
    </location>
</feature>
<gene>
    <name evidence="7" type="ORF">LTR69_002756</name>
</gene>
<keyword evidence="5 6" id="KW-0472">Membrane</keyword>
<evidence type="ECO:0000256" key="2">
    <source>
        <dbReference type="ARBA" id="ARBA00022448"/>
    </source>
</evidence>
<name>A0ABR0JJS6_9EURO</name>
<dbReference type="EMBL" id="JAVRRF010000004">
    <property type="protein sequence ID" value="KAK5066238.1"/>
    <property type="molecule type" value="Genomic_DNA"/>
</dbReference>